<reference evidence="4" key="1">
    <citation type="submission" date="2021-01" db="EMBL/GenBank/DDBJ databases">
        <authorList>
            <person name="Corre E."/>
            <person name="Pelletier E."/>
            <person name="Niang G."/>
            <person name="Scheremetjew M."/>
            <person name="Finn R."/>
            <person name="Kale V."/>
            <person name="Holt S."/>
            <person name="Cochrane G."/>
            <person name="Meng A."/>
            <person name="Brown T."/>
            <person name="Cohen L."/>
        </authorList>
    </citation>
    <scope>NUCLEOTIDE SEQUENCE</scope>
    <source>
        <strain evidence="4">OF101</strain>
    </source>
</reference>
<keyword evidence="2" id="KW-0732">Signal</keyword>
<feature type="domain" description="Beta-lactamase-related" evidence="3">
    <location>
        <begin position="107"/>
        <end position="397"/>
    </location>
</feature>
<keyword evidence="1" id="KW-1133">Transmembrane helix</keyword>
<dbReference type="Pfam" id="PF00144">
    <property type="entry name" value="Beta-lactamase"/>
    <property type="match status" value="1"/>
</dbReference>
<name>A0A7S1S6F1_ALECA</name>
<dbReference type="Gene3D" id="3.40.710.10">
    <property type="entry name" value="DD-peptidase/beta-lactamase superfamily"/>
    <property type="match status" value="1"/>
</dbReference>
<dbReference type="InterPro" id="IPR050789">
    <property type="entry name" value="Diverse_Enzym_Activities"/>
</dbReference>
<dbReference type="PANTHER" id="PTHR43283">
    <property type="entry name" value="BETA-LACTAMASE-RELATED"/>
    <property type="match status" value="1"/>
</dbReference>
<dbReference type="PROSITE" id="PS51257">
    <property type="entry name" value="PROKAR_LIPOPROTEIN"/>
    <property type="match status" value="1"/>
</dbReference>
<evidence type="ECO:0000259" key="3">
    <source>
        <dbReference type="Pfam" id="PF00144"/>
    </source>
</evidence>
<feature type="transmembrane region" description="Helical" evidence="1">
    <location>
        <begin position="621"/>
        <end position="641"/>
    </location>
</feature>
<evidence type="ECO:0000256" key="1">
    <source>
        <dbReference type="SAM" id="Phobius"/>
    </source>
</evidence>
<evidence type="ECO:0000313" key="4">
    <source>
        <dbReference type="EMBL" id="CAD9186025.1"/>
    </source>
</evidence>
<organism evidence="4">
    <name type="scientific">Alexandrium catenella</name>
    <name type="common">Red tide dinoflagellate</name>
    <name type="synonym">Gonyaulax catenella</name>
    <dbReference type="NCBI Taxonomy" id="2925"/>
    <lineage>
        <taxon>Eukaryota</taxon>
        <taxon>Sar</taxon>
        <taxon>Alveolata</taxon>
        <taxon>Dinophyceae</taxon>
        <taxon>Gonyaulacales</taxon>
        <taxon>Pyrocystaceae</taxon>
        <taxon>Alexandrium</taxon>
    </lineage>
</organism>
<sequence>MRGLPPVALLQALLACPCVAAGSGATAAETASHVGPVNGSAIAEGQAGGGVTQAVDASVDNSQAINAFNAKLDSLLNEGEGLYYAFETAESNRVWSTEVEGRALTYATETTPFPLASASKLYTAFAVMRTMELKPQDFYPTKYVNEFKFKGWERFANFPVHGTSERANLTVHHLLTHTSGIPFAMRDSLEDVQEQTLFFRPGTAFGYTVGHRVLGWLLRDFWQQQPEAKDVGIMTVQDTFKWLIFDELGLSCSTRFSMAMNHLFGFEGEAGDASIQSTGHDLMKLAVVALRKGRLPSGKVMISESNWEKWAIPNLLPGGKLSKDLVDWQGAAASWANWNVGGLKAKIMQQSGDFGWNYFGATYYGSKEIGWCGFFSSCLRVTYQHDLAFVMMQRSVADAEKSKPYLVAHFASMAESLQCRIKTRCNSVGAESSSIFCERCADTCQDGTWDSSCPARTERGKAILADTYWMRSAHTCYVPRCTSAPADASECAVDTGGTCRYQSCDASRGPTTCKWGTTCVCQEGFCAQEGKCVRRSELSSCCRDTGGTCSLLGCDASRGAVTCVREGFMSMSGRCICREGLCAEAGRCIPPGPLLLARNVSRAEGSWAATSDHRGTIGHEAVFAVLAAAASLVALGVVVLARWRGSSQKDDAYISLLG</sequence>
<protein>
    <recommendedName>
        <fullName evidence="3">Beta-lactamase-related domain-containing protein</fullName>
    </recommendedName>
</protein>
<accession>A0A7S1S6F1</accession>
<proteinExistence type="predicted"/>
<dbReference type="AlphaFoldDB" id="A0A7S1S6F1"/>
<keyword evidence="1" id="KW-0472">Membrane</keyword>
<evidence type="ECO:0000256" key="2">
    <source>
        <dbReference type="SAM" id="SignalP"/>
    </source>
</evidence>
<dbReference type="EMBL" id="HBGE01105328">
    <property type="protein sequence ID" value="CAD9186025.1"/>
    <property type="molecule type" value="Transcribed_RNA"/>
</dbReference>
<dbReference type="InterPro" id="IPR001466">
    <property type="entry name" value="Beta-lactam-related"/>
</dbReference>
<feature type="signal peptide" evidence="2">
    <location>
        <begin position="1"/>
        <end position="21"/>
    </location>
</feature>
<feature type="chain" id="PRO_5030806310" description="Beta-lactamase-related domain-containing protein" evidence="2">
    <location>
        <begin position="22"/>
        <end position="658"/>
    </location>
</feature>
<dbReference type="InterPro" id="IPR012338">
    <property type="entry name" value="Beta-lactam/transpept-like"/>
</dbReference>
<keyword evidence="1" id="KW-0812">Transmembrane</keyword>
<gene>
    <name evidence="4" type="ORF">ACAT0790_LOCUS62799</name>
</gene>
<dbReference type="SUPFAM" id="SSF56601">
    <property type="entry name" value="beta-lactamase/transpeptidase-like"/>
    <property type="match status" value="1"/>
</dbReference>